<feature type="domain" description="OBG-type G" evidence="7">
    <location>
        <begin position="1"/>
        <end position="256"/>
    </location>
</feature>
<comment type="cofactor">
    <cofactor evidence="1">
        <name>Mg(2+)</name>
        <dbReference type="ChEBI" id="CHEBI:18420"/>
    </cofactor>
</comment>
<proteinExistence type="inferred from homology"/>
<evidence type="ECO:0000256" key="1">
    <source>
        <dbReference type="ARBA" id="ARBA00001946"/>
    </source>
</evidence>
<dbReference type="InterPro" id="IPR041706">
    <property type="entry name" value="YchF_N"/>
</dbReference>
<evidence type="ECO:0000259" key="7">
    <source>
        <dbReference type="PROSITE" id="PS51710"/>
    </source>
</evidence>
<gene>
    <name evidence="6 9" type="primary">ychF</name>
    <name evidence="9" type="ORF">LF1_48040</name>
</gene>
<dbReference type="GO" id="GO:0005524">
    <property type="term" value="F:ATP binding"/>
    <property type="evidence" value="ECO:0007669"/>
    <property type="project" value="UniProtKB-UniRule"/>
</dbReference>
<dbReference type="FunFam" id="1.10.150.300:FF:000001">
    <property type="entry name" value="Ribosome-binding ATPase YchF"/>
    <property type="match status" value="1"/>
</dbReference>
<keyword evidence="10" id="KW-1185">Reference proteome</keyword>
<dbReference type="GO" id="GO:0005737">
    <property type="term" value="C:cytoplasm"/>
    <property type="evidence" value="ECO:0007669"/>
    <property type="project" value="TreeGrafter"/>
</dbReference>
<dbReference type="PANTHER" id="PTHR23305:SF18">
    <property type="entry name" value="OBG-TYPE G DOMAIN-CONTAINING PROTEIN"/>
    <property type="match status" value="1"/>
</dbReference>
<evidence type="ECO:0000313" key="10">
    <source>
        <dbReference type="Proteomes" id="UP000322699"/>
    </source>
</evidence>
<keyword evidence="5" id="KW-0460">Magnesium</keyword>
<dbReference type="Gene3D" id="3.10.20.30">
    <property type="match status" value="1"/>
</dbReference>
<keyword evidence="4 6" id="KW-0067">ATP-binding</keyword>
<evidence type="ECO:0000256" key="6">
    <source>
        <dbReference type="HAMAP-Rule" id="MF_00944"/>
    </source>
</evidence>
<accession>A0A5B1CPF6</accession>
<keyword evidence="2" id="KW-0479">Metal-binding</keyword>
<comment type="similarity">
    <text evidence="6">Belongs to the TRAFAC class OBG-HflX-like GTPase superfamily. OBG GTPase family. YchF/OLA1 subfamily.</text>
</comment>
<dbReference type="InterPro" id="IPR004396">
    <property type="entry name" value="ATPase_YchF/OLA1"/>
</dbReference>
<dbReference type="CDD" id="cd04867">
    <property type="entry name" value="TGS_YchF_OLA1"/>
    <property type="match status" value="1"/>
</dbReference>
<protein>
    <recommendedName>
        <fullName evidence="6">Ribosome-binding ATPase YchF</fullName>
    </recommendedName>
</protein>
<dbReference type="HAMAP" id="MF_00944">
    <property type="entry name" value="YchF_OLA1_ATPase"/>
    <property type="match status" value="1"/>
</dbReference>
<dbReference type="SUPFAM" id="SSF81271">
    <property type="entry name" value="TGS-like"/>
    <property type="match status" value="1"/>
</dbReference>
<dbReference type="Gene3D" id="3.40.50.300">
    <property type="entry name" value="P-loop containing nucleotide triphosphate hydrolases"/>
    <property type="match status" value="1"/>
</dbReference>
<feature type="binding site" evidence="6">
    <location>
        <begin position="10"/>
        <end position="15"/>
    </location>
    <ligand>
        <name>ATP</name>
        <dbReference type="ChEBI" id="CHEBI:30616"/>
    </ligand>
</feature>
<sequence>MEAGIVGLPNVGKSTLFNALTCSQAAQSENYPFCTIEPNEGIVSVPDPRLDRITKYIVPKKTIPAILKLVDIAGIVKGASEGEGLGNKFLSHIRQVDAIIQVVRCFEDPDVIHVSGQVDPIADIEIIETELMLADIQTLENAIGKAEKTARSGDKDAKVRVEVIKKCNEHLAADQPLRTLELNEIERAAVSSYGLMTAKSILYVANVGENDLEGKDPLVTKVREYADKAGASVVCVCAKLESELAELDEADRAEMLSEVGLDEPALHSIARGAYKTLGLESYFTAGEKEVRAWTIPAGATAPQAAGVIHTDFERGFIRCEVYTLEDLEEHKTEKDIRQAGKLRVEGKSYVMKDGDICHFLFNV</sequence>
<comment type="caution">
    <text evidence="9">The sequence shown here is derived from an EMBL/GenBank/DDBJ whole genome shotgun (WGS) entry which is preliminary data.</text>
</comment>
<evidence type="ECO:0000256" key="4">
    <source>
        <dbReference type="ARBA" id="ARBA00022840"/>
    </source>
</evidence>
<dbReference type="PIRSF" id="PIRSF006641">
    <property type="entry name" value="CHP00092"/>
    <property type="match status" value="1"/>
</dbReference>
<dbReference type="PROSITE" id="PS51880">
    <property type="entry name" value="TGS"/>
    <property type="match status" value="1"/>
</dbReference>
<name>A0A5B1CPF6_9BACT</name>
<feature type="domain" description="TGS" evidence="8">
    <location>
        <begin position="278"/>
        <end position="361"/>
    </location>
</feature>
<dbReference type="InterPro" id="IPR031167">
    <property type="entry name" value="G_OBG"/>
</dbReference>
<reference evidence="9 10" key="1">
    <citation type="submission" date="2019-08" db="EMBL/GenBank/DDBJ databases">
        <title>Deep-cultivation of Planctomycetes and their phenomic and genomic characterization uncovers novel biology.</title>
        <authorList>
            <person name="Wiegand S."/>
            <person name="Jogler M."/>
            <person name="Boedeker C."/>
            <person name="Pinto D."/>
            <person name="Vollmers J."/>
            <person name="Rivas-Marin E."/>
            <person name="Kohn T."/>
            <person name="Peeters S.H."/>
            <person name="Heuer A."/>
            <person name="Rast P."/>
            <person name="Oberbeckmann S."/>
            <person name="Bunk B."/>
            <person name="Jeske O."/>
            <person name="Meyerdierks A."/>
            <person name="Storesund J.E."/>
            <person name="Kallscheuer N."/>
            <person name="Luecker S."/>
            <person name="Lage O.M."/>
            <person name="Pohl T."/>
            <person name="Merkel B.J."/>
            <person name="Hornburger P."/>
            <person name="Mueller R.-W."/>
            <person name="Bruemmer F."/>
            <person name="Labrenz M."/>
            <person name="Spormann A.M."/>
            <person name="Op Den Camp H."/>
            <person name="Overmann J."/>
            <person name="Amann R."/>
            <person name="Jetten M.S.M."/>
            <person name="Mascher T."/>
            <person name="Medema M.H."/>
            <person name="Devos D.P."/>
            <person name="Kaster A.-K."/>
            <person name="Ovreas L."/>
            <person name="Rohde M."/>
            <person name="Galperin M.Y."/>
            <person name="Jogler C."/>
        </authorList>
    </citation>
    <scope>NUCLEOTIDE SEQUENCE [LARGE SCALE GENOMIC DNA]</scope>
    <source>
        <strain evidence="9 10">LF1</strain>
    </source>
</reference>
<dbReference type="GO" id="GO:0016887">
    <property type="term" value="F:ATP hydrolysis activity"/>
    <property type="evidence" value="ECO:0007669"/>
    <property type="project" value="UniProtKB-UniRule"/>
</dbReference>
<dbReference type="FunFam" id="3.10.20.30:FF:000001">
    <property type="entry name" value="Ribosome-binding ATPase YchF"/>
    <property type="match status" value="1"/>
</dbReference>
<dbReference type="SUPFAM" id="SSF52540">
    <property type="entry name" value="P-loop containing nucleoside triphosphate hydrolases"/>
    <property type="match status" value="1"/>
</dbReference>
<dbReference type="CDD" id="cd01900">
    <property type="entry name" value="YchF"/>
    <property type="match status" value="1"/>
</dbReference>
<dbReference type="GO" id="GO:0043023">
    <property type="term" value="F:ribosomal large subunit binding"/>
    <property type="evidence" value="ECO:0007669"/>
    <property type="project" value="UniProtKB-UniRule"/>
</dbReference>
<dbReference type="InterPro" id="IPR004095">
    <property type="entry name" value="TGS"/>
</dbReference>
<evidence type="ECO:0000259" key="8">
    <source>
        <dbReference type="PROSITE" id="PS51880"/>
    </source>
</evidence>
<evidence type="ECO:0000256" key="2">
    <source>
        <dbReference type="ARBA" id="ARBA00022723"/>
    </source>
</evidence>
<dbReference type="InterPro" id="IPR023192">
    <property type="entry name" value="TGS-like_dom_sf"/>
</dbReference>
<dbReference type="PANTHER" id="PTHR23305">
    <property type="entry name" value="OBG GTPASE FAMILY"/>
    <property type="match status" value="1"/>
</dbReference>
<dbReference type="Pfam" id="PF06071">
    <property type="entry name" value="YchF-GTPase_C"/>
    <property type="match status" value="1"/>
</dbReference>
<comment type="function">
    <text evidence="6">ATPase that binds to both the 70S ribosome and the 50S ribosomal subunit in a nucleotide-independent manner.</text>
</comment>
<evidence type="ECO:0000256" key="3">
    <source>
        <dbReference type="ARBA" id="ARBA00022741"/>
    </source>
</evidence>
<evidence type="ECO:0000256" key="5">
    <source>
        <dbReference type="ARBA" id="ARBA00022842"/>
    </source>
</evidence>
<dbReference type="PROSITE" id="PS51710">
    <property type="entry name" value="G_OBG"/>
    <property type="match status" value="1"/>
</dbReference>
<dbReference type="InterPro" id="IPR012676">
    <property type="entry name" value="TGS-like"/>
</dbReference>
<dbReference type="PRINTS" id="PR00326">
    <property type="entry name" value="GTP1OBG"/>
</dbReference>
<dbReference type="InterPro" id="IPR013029">
    <property type="entry name" value="YchF_C"/>
</dbReference>
<dbReference type="InterPro" id="IPR027417">
    <property type="entry name" value="P-loop_NTPase"/>
</dbReference>
<dbReference type="EMBL" id="VRLW01000001">
    <property type="protein sequence ID" value="KAA1262242.1"/>
    <property type="molecule type" value="Genomic_DNA"/>
</dbReference>
<keyword evidence="3 6" id="KW-0547">Nucleotide-binding</keyword>
<dbReference type="InterPro" id="IPR012675">
    <property type="entry name" value="Beta-grasp_dom_sf"/>
</dbReference>
<dbReference type="AlphaFoldDB" id="A0A5B1CPF6"/>
<dbReference type="Proteomes" id="UP000322699">
    <property type="component" value="Unassembled WGS sequence"/>
</dbReference>
<dbReference type="GO" id="GO:0005525">
    <property type="term" value="F:GTP binding"/>
    <property type="evidence" value="ECO:0007669"/>
    <property type="project" value="InterPro"/>
</dbReference>
<dbReference type="NCBIfam" id="TIGR00092">
    <property type="entry name" value="redox-regulated ATPase YchF"/>
    <property type="match status" value="1"/>
</dbReference>
<dbReference type="Pfam" id="PF01926">
    <property type="entry name" value="MMR_HSR1"/>
    <property type="match status" value="1"/>
</dbReference>
<dbReference type="OrthoDB" id="9807318at2"/>
<dbReference type="InterPro" id="IPR006073">
    <property type="entry name" value="GTP-bd"/>
</dbReference>
<dbReference type="GO" id="GO:0046872">
    <property type="term" value="F:metal ion binding"/>
    <property type="evidence" value="ECO:0007669"/>
    <property type="project" value="UniProtKB-KW"/>
</dbReference>
<evidence type="ECO:0000313" key="9">
    <source>
        <dbReference type="EMBL" id="KAA1262242.1"/>
    </source>
</evidence>
<dbReference type="Gene3D" id="1.10.150.300">
    <property type="entry name" value="TGS-like domain"/>
    <property type="match status" value="1"/>
</dbReference>
<organism evidence="9 10">
    <name type="scientific">Rubripirellula obstinata</name>
    <dbReference type="NCBI Taxonomy" id="406547"/>
    <lineage>
        <taxon>Bacteria</taxon>
        <taxon>Pseudomonadati</taxon>
        <taxon>Planctomycetota</taxon>
        <taxon>Planctomycetia</taxon>
        <taxon>Pirellulales</taxon>
        <taxon>Pirellulaceae</taxon>
        <taxon>Rubripirellula</taxon>
    </lineage>
</organism>